<dbReference type="Pfam" id="PF00583">
    <property type="entry name" value="Acetyltransf_1"/>
    <property type="match status" value="1"/>
</dbReference>
<reference evidence="2 3" key="1">
    <citation type="submission" date="2019-04" db="EMBL/GenBank/DDBJ databases">
        <title>Genome sequencing of Streptococcus rubneri DSM 26920(T).</title>
        <authorList>
            <person name="Kook J.-K."/>
            <person name="Park S.-N."/>
            <person name="Lim Y.K."/>
        </authorList>
    </citation>
    <scope>NUCLEOTIDE SEQUENCE [LARGE SCALE GENOMIC DNA]</scope>
    <source>
        <strain evidence="2 3">DSM 26920</strain>
    </source>
</reference>
<dbReference type="CDD" id="cd04301">
    <property type="entry name" value="NAT_SF"/>
    <property type="match status" value="1"/>
</dbReference>
<sequence length="178" mass="20041">MEQELDLFLKEADASDAQALLDFFQEVAGESDFMTLGSEGLGMTRQELELFAEKQAQTANQLCLLLYLGQDLVGVLNIAAEQNRALQHIGDIFIVVRKKYWNKGLGRILLEEGIAWAESSGVIRKLDLSVQVRNERAVHLYQSLGFEIEGLRKRGVYTKEGEFIDVYLMGKQIDGNKV</sequence>
<dbReference type="Proteomes" id="UP000297986">
    <property type="component" value="Unassembled WGS sequence"/>
</dbReference>
<evidence type="ECO:0000313" key="3">
    <source>
        <dbReference type="Proteomes" id="UP000297986"/>
    </source>
</evidence>
<dbReference type="InterPro" id="IPR016181">
    <property type="entry name" value="Acyl_CoA_acyltransferase"/>
</dbReference>
<comment type="caution">
    <text evidence="2">The sequence shown here is derived from an EMBL/GenBank/DDBJ whole genome shotgun (WGS) entry which is preliminary data.</text>
</comment>
<dbReference type="PROSITE" id="PS51186">
    <property type="entry name" value="GNAT"/>
    <property type="match status" value="1"/>
</dbReference>
<accession>A0A4Z1DRX8</accession>
<evidence type="ECO:0000313" key="2">
    <source>
        <dbReference type="EMBL" id="TGN91332.1"/>
    </source>
</evidence>
<dbReference type="Gene3D" id="3.40.630.30">
    <property type="match status" value="1"/>
</dbReference>
<dbReference type="InterPro" id="IPR000182">
    <property type="entry name" value="GNAT_dom"/>
</dbReference>
<keyword evidence="3" id="KW-1185">Reference proteome</keyword>
<evidence type="ECO:0000259" key="1">
    <source>
        <dbReference type="PROSITE" id="PS51186"/>
    </source>
</evidence>
<dbReference type="PANTHER" id="PTHR43415:SF3">
    <property type="entry name" value="GNAT-FAMILY ACETYLTRANSFERASE"/>
    <property type="match status" value="1"/>
</dbReference>
<dbReference type="SUPFAM" id="SSF55729">
    <property type="entry name" value="Acyl-CoA N-acyltransferases (Nat)"/>
    <property type="match status" value="1"/>
</dbReference>
<gene>
    <name evidence="2" type="ORF">E5S68_09540</name>
</gene>
<organism evidence="2 3">
    <name type="scientific">Streptococcus rubneri</name>
    <dbReference type="NCBI Taxonomy" id="1234680"/>
    <lineage>
        <taxon>Bacteria</taxon>
        <taxon>Bacillati</taxon>
        <taxon>Bacillota</taxon>
        <taxon>Bacilli</taxon>
        <taxon>Lactobacillales</taxon>
        <taxon>Streptococcaceae</taxon>
        <taxon>Streptococcus</taxon>
    </lineage>
</organism>
<dbReference type="RefSeq" id="WP_135783345.1">
    <property type="nucleotide sequence ID" value="NZ_MRXY01000013.1"/>
</dbReference>
<keyword evidence="2" id="KW-0808">Transferase</keyword>
<dbReference type="PANTHER" id="PTHR43415">
    <property type="entry name" value="SPERMIDINE N(1)-ACETYLTRANSFERASE"/>
    <property type="match status" value="1"/>
</dbReference>
<protein>
    <submittedName>
        <fullName evidence="2">N-acetyltransferase</fullName>
    </submittedName>
</protein>
<proteinExistence type="predicted"/>
<dbReference type="OrthoDB" id="948250at2"/>
<feature type="domain" description="N-acetyltransferase" evidence="1">
    <location>
        <begin position="7"/>
        <end position="174"/>
    </location>
</feature>
<dbReference type="AlphaFoldDB" id="A0A4Z1DRX8"/>
<dbReference type="EMBL" id="SRRP01000002">
    <property type="protein sequence ID" value="TGN91332.1"/>
    <property type="molecule type" value="Genomic_DNA"/>
</dbReference>
<name>A0A4Z1DRX8_9STRE</name>
<dbReference type="GO" id="GO:0016747">
    <property type="term" value="F:acyltransferase activity, transferring groups other than amino-acyl groups"/>
    <property type="evidence" value="ECO:0007669"/>
    <property type="project" value="InterPro"/>
</dbReference>